<sequence>MNAECINRFGSYACRCKPAPGLSSPSHPSSPSAMLNFLYSLCFLLGFFVILLLCVVGTLYRRYHRGAFLVPCSNRGSHEGCDVNDVASVTQNGSQPAPPPPPIRRPRDGWGNPKDRCPSTDLPLLKFSPLVPPEDQTHVEKEEGNQQEPASNPGTCCDASAAWQHLPRAGLCQRSVTGIAVNTCFGGCSRPASLCGCHGLSLLTCYHAPAKSASGSDSQASSGFMGNDIFLDPSFSIWVRASMHPTSSH</sequence>
<reference evidence="3" key="1">
    <citation type="thesis" date="2021" institute="BYU ScholarsArchive" country="Provo, UT, USA">
        <title>Applications of and Algorithms for Genome Assembly and Genomic Analyses with an Emphasis on Marine Teleosts.</title>
        <authorList>
            <person name="Pickett B.D."/>
        </authorList>
    </citation>
    <scope>NUCLEOTIDE SEQUENCE</scope>
    <source>
        <strain evidence="3">HI-2016</strain>
    </source>
</reference>
<gene>
    <name evidence="3" type="ORF">JZ751_027596</name>
</gene>
<evidence type="ECO:0000313" key="4">
    <source>
        <dbReference type="Proteomes" id="UP000824540"/>
    </source>
</evidence>
<evidence type="ECO:0000256" key="1">
    <source>
        <dbReference type="SAM" id="MobiDB-lite"/>
    </source>
</evidence>
<organism evidence="3 4">
    <name type="scientific">Albula glossodonta</name>
    <name type="common">roundjaw bonefish</name>
    <dbReference type="NCBI Taxonomy" id="121402"/>
    <lineage>
        <taxon>Eukaryota</taxon>
        <taxon>Metazoa</taxon>
        <taxon>Chordata</taxon>
        <taxon>Craniata</taxon>
        <taxon>Vertebrata</taxon>
        <taxon>Euteleostomi</taxon>
        <taxon>Actinopterygii</taxon>
        <taxon>Neopterygii</taxon>
        <taxon>Teleostei</taxon>
        <taxon>Albuliformes</taxon>
        <taxon>Albulidae</taxon>
        <taxon>Albula</taxon>
    </lineage>
</organism>
<name>A0A8T2NCS1_9TELE</name>
<accession>A0A8T2NCS1</accession>
<proteinExistence type="predicted"/>
<dbReference type="EMBL" id="JAFBMS010000080">
    <property type="protein sequence ID" value="KAG9337794.1"/>
    <property type="molecule type" value="Genomic_DNA"/>
</dbReference>
<dbReference type="OrthoDB" id="2015116at2759"/>
<keyword evidence="4" id="KW-1185">Reference proteome</keyword>
<evidence type="ECO:0008006" key="5">
    <source>
        <dbReference type="Google" id="ProtNLM"/>
    </source>
</evidence>
<feature type="transmembrane region" description="Helical" evidence="2">
    <location>
        <begin position="37"/>
        <end position="60"/>
    </location>
</feature>
<dbReference type="Proteomes" id="UP000824540">
    <property type="component" value="Unassembled WGS sequence"/>
</dbReference>
<evidence type="ECO:0000313" key="3">
    <source>
        <dbReference type="EMBL" id="KAG9337794.1"/>
    </source>
</evidence>
<keyword evidence="2" id="KW-0812">Transmembrane</keyword>
<evidence type="ECO:0000256" key="2">
    <source>
        <dbReference type="SAM" id="Phobius"/>
    </source>
</evidence>
<feature type="region of interest" description="Disordered" evidence="1">
    <location>
        <begin position="83"/>
        <end position="112"/>
    </location>
</feature>
<keyword evidence="2" id="KW-0472">Membrane</keyword>
<protein>
    <recommendedName>
        <fullName evidence="5">EGF-like domain-containing protein</fullName>
    </recommendedName>
</protein>
<dbReference type="AlphaFoldDB" id="A0A8T2NCS1"/>
<comment type="caution">
    <text evidence="3">The sequence shown here is derived from an EMBL/GenBank/DDBJ whole genome shotgun (WGS) entry which is preliminary data.</text>
</comment>
<keyword evidence="2" id="KW-1133">Transmembrane helix</keyword>